<reference evidence="1" key="1">
    <citation type="submission" date="2015-10" db="EMBL/GenBank/DDBJ databases">
        <title>EvidentialGene: Evidence-directed Construction of Complete mRNA Transcriptomes without Genomes.</title>
        <authorList>
            <person name="Gilbert D.G."/>
        </authorList>
    </citation>
    <scope>NUCLEOTIDE SEQUENCE</scope>
</reference>
<evidence type="ECO:0000313" key="2">
    <source>
        <dbReference type="EMBL" id="KAK4007748.1"/>
    </source>
</evidence>
<evidence type="ECO:0000313" key="3">
    <source>
        <dbReference type="Proteomes" id="UP001234178"/>
    </source>
</evidence>
<name>A0A0N8B1U3_9CRUS</name>
<dbReference type="AlphaFoldDB" id="A0A0N8B1U3"/>
<keyword evidence="3" id="KW-1185">Reference proteome</keyword>
<sequence length="129" mass="15195">MAELDDSLDQVPFKFSAYSLDQTADQKKSYASKLQRNGVNDCPWGIDEKYFIVGDQDLRQLQRSLPNIAKYDLIDYLYVTKSRHDGNRTENLKSMLSYKKFQDGYVLYKALHKLLLLCINFYFRCHTTF</sequence>
<proteinExistence type="predicted"/>
<protein>
    <submittedName>
        <fullName evidence="1">Uncharacterized protein</fullName>
    </submittedName>
</protein>
<dbReference type="EMBL" id="GDIQ01036715">
    <property type="protein sequence ID" value="JAN58022.1"/>
    <property type="molecule type" value="Transcribed_RNA"/>
</dbReference>
<dbReference type="EMBL" id="JAOYFB010000002">
    <property type="protein sequence ID" value="KAK4007748.1"/>
    <property type="molecule type" value="Genomic_DNA"/>
</dbReference>
<reference evidence="2 3" key="2">
    <citation type="journal article" date="2023" name="Nucleic Acids Res.">
        <title>The hologenome of Daphnia magna reveals possible DNA methylation and microbiome-mediated evolution of the host genome.</title>
        <authorList>
            <person name="Chaturvedi A."/>
            <person name="Li X."/>
            <person name="Dhandapani V."/>
            <person name="Marshall H."/>
            <person name="Kissane S."/>
            <person name="Cuenca-Cambronero M."/>
            <person name="Asole G."/>
            <person name="Calvet F."/>
            <person name="Ruiz-Romero M."/>
            <person name="Marangio P."/>
            <person name="Guigo R."/>
            <person name="Rago D."/>
            <person name="Mirbahai L."/>
            <person name="Eastwood N."/>
            <person name="Colbourne J.K."/>
            <person name="Zhou J."/>
            <person name="Mallon E."/>
            <person name="Orsini L."/>
        </authorList>
    </citation>
    <scope>NUCLEOTIDE SEQUENCE [LARGE SCALE GENOMIC DNA]</scope>
    <source>
        <strain evidence="2">LRV0_1</strain>
    </source>
</reference>
<gene>
    <name evidence="2" type="ORF">OUZ56_012901</name>
</gene>
<organism evidence="1">
    <name type="scientific">Daphnia magna</name>
    <dbReference type="NCBI Taxonomy" id="35525"/>
    <lineage>
        <taxon>Eukaryota</taxon>
        <taxon>Metazoa</taxon>
        <taxon>Ecdysozoa</taxon>
        <taxon>Arthropoda</taxon>
        <taxon>Crustacea</taxon>
        <taxon>Branchiopoda</taxon>
        <taxon>Diplostraca</taxon>
        <taxon>Cladocera</taxon>
        <taxon>Anomopoda</taxon>
        <taxon>Daphniidae</taxon>
        <taxon>Daphnia</taxon>
    </lineage>
</organism>
<accession>A0A0N8B1U3</accession>
<dbReference type="Proteomes" id="UP001234178">
    <property type="component" value="Unassembled WGS sequence"/>
</dbReference>
<evidence type="ECO:0000313" key="1">
    <source>
        <dbReference type="EMBL" id="JAN58022.1"/>
    </source>
</evidence>